<keyword evidence="3" id="KW-1185">Reference proteome</keyword>
<reference evidence="2 3" key="1">
    <citation type="journal article" date="2020" name="Elife">
        <title>Loss of centromere function drives karyotype evolution in closely related Malassezia species.</title>
        <authorList>
            <person name="Sankaranarayanan S.R."/>
            <person name="Ianiri G."/>
            <person name="Coelho M.A."/>
            <person name="Reza M.H."/>
            <person name="Thimmappa B.C."/>
            <person name="Ganguly P."/>
            <person name="Vadnala R.N."/>
            <person name="Sun S."/>
            <person name="Siddharthan R."/>
            <person name="Tellgren-Roth C."/>
            <person name="Dawson T.L."/>
            <person name="Heitman J."/>
            <person name="Sanyal K."/>
        </authorList>
    </citation>
    <scope>NUCLEOTIDE SEQUENCE [LARGE SCALE GENOMIC DNA]</scope>
    <source>
        <strain evidence="2">CBS14141</strain>
    </source>
</reference>
<feature type="compositionally biased region" description="Low complexity" evidence="1">
    <location>
        <begin position="67"/>
        <end position="78"/>
    </location>
</feature>
<accession>A0ABY8EQ69</accession>
<dbReference type="Proteomes" id="UP000818624">
    <property type="component" value="Chromosome 2"/>
</dbReference>
<feature type="compositionally biased region" description="Basic and acidic residues" evidence="1">
    <location>
        <begin position="8"/>
        <end position="26"/>
    </location>
</feature>
<protein>
    <submittedName>
        <fullName evidence="2">Uncharacterized protein</fullName>
    </submittedName>
</protein>
<feature type="region of interest" description="Disordered" evidence="1">
    <location>
        <begin position="1"/>
        <end position="82"/>
    </location>
</feature>
<sequence>MFKNLLNKGEKKIENLEKNISGDKKHQGSHKHHAQSSGGHKAGTGAAAGAGAGAAGAGGAYQHHQHGSGAPPSGGSQPNVTPVDIAGLPVNVYGLNNLTPGSGNNVPDVCISIHMHGRTGSAKNEDGLARELYQNTVNARQSMGGRTRDFLLVTFDSRDHGQRKTNPEAQKSWKEGNKTHAYVSIDTHTGWTCMA</sequence>
<gene>
    <name evidence="2" type="ORF">GLX27_002304</name>
</gene>
<organism evidence="2 3">
    <name type="scientific">Malassezia furfur</name>
    <name type="common">Pityriasis versicolor infection agent</name>
    <name type="synonym">Pityrosporum furfur</name>
    <dbReference type="NCBI Taxonomy" id="55194"/>
    <lineage>
        <taxon>Eukaryota</taxon>
        <taxon>Fungi</taxon>
        <taxon>Dikarya</taxon>
        <taxon>Basidiomycota</taxon>
        <taxon>Ustilaginomycotina</taxon>
        <taxon>Malasseziomycetes</taxon>
        <taxon>Malasseziales</taxon>
        <taxon>Malasseziaceae</taxon>
        <taxon>Malassezia</taxon>
    </lineage>
</organism>
<proteinExistence type="predicted"/>
<feature type="compositionally biased region" description="Gly residues" evidence="1">
    <location>
        <begin position="40"/>
        <end position="59"/>
    </location>
</feature>
<evidence type="ECO:0000256" key="1">
    <source>
        <dbReference type="SAM" id="MobiDB-lite"/>
    </source>
</evidence>
<evidence type="ECO:0000313" key="2">
    <source>
        <dbReference type="EMBL" id="WFD47652.1"/>
    </source>
</evidence>
<name>A0ABY8EQ69_MALFU</name>
<evidence type="ECO:0000313" key="3">
    <source>
        <dbReference type="Proteomes" id="UP000818624"/>
    </source>
</evidence>
<dbReference type="EMBL" id="CP046235">
    <property type="protein sequence ID" value="WFD47652.1"/>
    <property type="molecule type" value="Genomic_DNA"/>
</dbReference>